<dbReference type="Proteomes" id="UP001314166">
    <property type="component" value="Unassembled WGS sequence"/>
</dbReference>
<evidence type="ECO:0000259" key="1">
    <source>
        <dbReference type="PROSITE" id="PS50943"/>
    </source>
</evidence>
<dbReference type="InterPro" id="IPR053163">
    <property type="entry name" value="HTH-type_regulator_Rgg"/>
</dbReference>
<organism evidence="2 3">
    <name type="scientific">Fructobacillus evanidus</name>
    <dbReference type="NCBI Taxonomy" id="3064281"/>
    <lineage>
        <taxon>Bacteria</taxon>
        <taxon>Bacillati</taxon>
        <taxon>Bacillota</taxon>
        <taxon>Bacilli</taxon>
        <taxon>Lactobacillales</taxon>
        <taxon>Lactobacillaceae</taxon>
        <taxon>Fructobacillus</taxon>
    </lineage>
</organism>
<dbReference type="EMBL" id="CAUZMB010000006">
    <property type="protein sequence ID" value="CAK1247456.1"/>
    <property type="molecule type" value="Genomic_DNA"/>
</dbReference>
<dbReference type="SUPFAM" id="SSF47413">
    <property type="entry name" value="lambda repressor-like DNA-binding domains"/>
    <property type="match status" value="1"/>
</dbReference>
<dbReference type="PANTHER" id="PTHR37038">
    <property type="entry name" value="TRANSCRIPTIONAL REGULATOR-RELATED"/>
    <property type="match status" value="1"/>
</dbReference>
<dbReference type="InterPro" id="IPR011990">
    <property type="entry name" value="TPR-like_helical_dom_sf"/>
</dbReference>
<dbReference type="CDD" id="cd00093">
    <property type="entry name" value="HTH_XRE"/>
    <property type="match status" value="1"/>
</dbReference>
<name>A0ABM9MXM4_9LACO</name>
<comment type="caution">
    <text evidence="2">The sequence shown here is derived from an EMBL/GenBank/DDBJ whole genome shotgun (WGS) entry which is preliminary data.</text>
</comment>
<proteinExistence type="predicted"/>
<dbReference type="InterPro" id="IPR001387">
    <property type="entry name" value="Cro/C1-type_HTH"/>
</dbReference>
<gene>
    <name evidence="2" type="ORF">R55214_HHFBAMCI_01122</name>
</gene>
<dbReference type="PANTHER" id="PTHR37038:SF14">
    <property type="entry name" value="TRANSCRIPTIONAL ACTIVATOR"/>
    <property type="match status" value="1"/>
</dbReference>
<dbReference type="InterPro" id="IPR010982">
    <property type="entry name" value="Lambda_DNA-bd_dom_sf"/>
</dbReference>
<dbReference type="PROSITE" id="PS50943">
    <property type="entry name" value="HTH_CROC1"/>
    <property type="match status" value="1"/>
</dbReference>
<feature type="domain" description="HTH cro/C1-type" evidence="1">
    <location>
        <begin position="9"/>
        <end position="60"/>
    </location>
</feature>
<accession>A0ABM9MXM4</accession>
<reference evidence="2 3" key="1">
    <citation type="submission" date="2023-10" db="EMBL/GenBank/DDBJ databases">
        <authorList>
            <person name="Botero Cardona J."/>
        </authorList>
    </citation>
    <scope>NUCLEOTIDE SEQUENCE [LARGE SCALE GENOMIC DNA]</scope>
    <source>
        <strain evidence="2 3">R-55214</strain>
    </source>
</reference>
<keyword evidence="3" id="KW-1185">Reference proteome</keyword>
<dbReference type="Pfam" id="PF01381">
    <property type="entry name" value="HTH_3"/>
    <property type="match status" value="1"/>
</dbReference>
<dbReference type="Gene3D" id="1.25.40.10">
    <property type="entry name" value="Tetratricopeptide repeat domain"/>
    <property type="match status" value="1"/>
</dbReference>
<dbReference type="RefSeq" id="WP_338343739.1">
    <property type="nucleotide sequence ID" value="NZ_CAUZLH010000003.1"/>
</dbReference>
<dbReference type="SMART" id="SM00530">
    <property type="entry name" value="HTH_XRE"/>
    <property type="match status" value="1"/>
</dbReference>
<evidence type="ECO:0000313" key="3">
    <source>
        <dbReference type="Proteomes" id="UP001314166"/>
    </source>
</evidence>
<protein>
    <submittedName>
        <fullName evidence="2">Contains XRE-family HTH domain (HipB)</fullName>
    </submittedName>
</protein>
<sequence length="303" mass="35030">MINTEKFVERRNILKLSQSDLCKDICTQSTLSKFENQQSVPTFEIMVQLCERLGLTLDDVFPVSRTHSVNQNEQYLKRLQHVLFHQDGQLAATLLAEADLNQFSHDEQNDYWLLSYFHLVILKLDFAQAHAIQKKLANRQLGAIQAVFFQATTMFYYHLKEDRRRANSIFSKLSQQQNQIDFSQQVGLQMGIFYLLAEFQLQNQNFSVAAQIAADGIDVAKINSTTLFLENFYWQLAQVGEQYHYQQIIMNELIESARIIAKIHNNQLILLSIQNYQASKAEVSNGQSKRNAKEDYNISFSGN</sequence>
<evidence type="ECO:0000313" key="2">
    <source>
        <dbReference type="EMBL" id="CAK1247456.1"/>
    </source>
</evidence>